<feature type="region of interest" description="Disordered" evidence="6">
    <location>
        <begin position="363"/>
        <end position="458"/>
    </location>
</feature>
<feature type="compositionally biased region" description="Polar residues" evidence="6">
    <location>
        <begin position="507"/>
        <end position="523"/>
    </location>
</feature>
<dbReference type="InterPro" id="IPR024990">
    <property type="entry name" value="Apc1"/>
</dbReference>
<dbReference type="PANTHER" id="PTHR12827">
    <property type="entry name" value="MEIOTIC CHECKPOINT REGULATOR TSG24 FAMILY MEMBER"/>
    <property type="match status" value="1"/>
</dbReference>
<sequence length="2061" mass="228510">MASLRSIGVHKPSALQYLVQESILTEDSTDGDYVWDTYSDDNDPQGPTDELVTTEYHVVWSRGGVIRKVFNFEVEKEKVKQALLTWFLVDEPSHGTNEDSDSSTEYNTADPSKTFLTQGTQPAAHPTVPANNKPPTTELLSRALVVFLKSQAHVFFLSGTTHIVNLPFEVDKAFPAARGVVVQRKLAPLHPVPTSPLLPSAPPNSFLTTNQSFLSQQFSFSQSFSKPHRRHGSSIGASRHGNSRLSGATTFLDDLITPLNPESIPRLYSFTDPLSELGLVVNVVAGGDRSSLLTSHGSSHRKLEAIDKAEEIIYVSPRNELLFDRSGNDKPLLLVVTANHETNVFTIWSAAYLEPKSISTSRKQHVSLPISKSRRRSSYGGTAPGTGATTPAIRGADRLRESFGGAPRSKTQPPSFKITTKERLSDQAVDDALASQLNPDSDITRQPKESRRVSSLLSRAELSTSFDKSAFQDLATSRNSIGGSFNASFNASQRSRHSLGHDRTSFGGFSQSRNRASTPGSVTSRMSLGAVSIDDTLDDVMDEDTFDTIEDYDELDDLFAPPDAKDGPRPGDGLLKELIVSVIAVIPITQHLKSGLFALGDPSNTPVSPYSSSEVLSLTSEQDWHEPKVLTLNAPFNSATLHERKLYLYISHPSLQLPLECELAVTRKRLSPSASATQSGSASAAPRYACVPKFVGSRQLDNTLDLVKVRDGHIERIVQLTSRNPQEPCLSLTAGWGSHLPVKFSLGPMKLFDPYAIIRYDQSRVTAGSRRTISLSQPLHNLSPSGASGKLDLSDGELRRHRMVLRLSPSNSYVAELFQVLSTILPNFAGDFLLEVWWNIRKSLSDGGAERITADWMAFVATLLTLAVPFIDEKKGKINTRAKSTQRRSSGRPASQAKPDELIDDEDSAWRLMCSRQISTTHPKSWRSSPWTWALHSSPKSATMSPLMKRDSKQHQLPTIAQQIGVKDNMISTCLELARQYLQSPIGKATNDHWRRLSPSEKQDLRISSLSEIVVSLHLFREERKLDTLCQGFHGKEPGNLAPVLAQIGHWLRWEGWDWRQGGFFDLDGGSGQDWAYDETTLTGKVRLHAQPWDAPPSITDWLGTVTGSQHYAPFPTLAMLIRKSKASPHSSINIDEIMAGVTPRTVALHRFFRDIDPASSPKKIVELIKACHISPEMLATLPEAAKAPLMEAITRCQANPPTTWSSSLLRLVQREDLDISLTPIAEIAHDVHLNASGGALHPTSTTRDVHTICQGADRMEAIQSTSEVDRHSITRLIFREDRRFMEAYTLLEPLRQTVAEYKADSRQDDAAMLEGQKALMQWVMIRTFSLPLGSSMIKFSSKKPLLTEKYPLYGFSTSCLMKPMGNVVTAERQNYSEEKYFWAFFNAGAAAGLSISRDAQGIDTSWIMYNKPAELTNKHAGLLLGLGLNGHLRTIAKWLSFKYLTPKHTMTSVGLLLGLAASFMGTMDTLVTRLLSVHVTRMLPQGAAELNLSPYTQTTGLMGIGLLYYNTQHRRMSEVMLSEIEYVEIPDPSEPPDSLRDEAYRLAAGFALGFINLGKGKDLRGLHDMRIIERLMAVAVAPKPVNVVHILDQATAGAVIAVALIFMKTHDQTVARKIDIPDTLPQFDYVRPDIFLLRTLAKHLIMWDDIKASDSWIIKNLPYDYREAWDLKGITRLRSEQMPFYNILAGLLWAVSLKHAGTGDTQVRDFLIKYLDQLIRINKLAAVRYDSKLSKNTVRNCQDLIALAAATVMAGTGDLDVFRRLRGLHGRIGPDIPYGSHLAAHMAFGTLFIAGGTQTFSRSNKAIASLICAFYPLFPSDVQDSRAHLQAFRHFWVLAAEPRCLVVRDVDTGRAISMPITVVFKNTQEGNQQMATRTLVAPCLLPEIHLISRLETADQTYWPTILDFVHNPLHLKSFERNQTLNVRRRSAHDTYATSFSATLVALNDAQSSKTTNLLFHWIFTLPALSQFISASDAGLILPLDQYSKSWLDPGATVVESRLVLGRLAKSWKVEELKELKGVFEWADAASRQNGQLRWLGREVVERIKAGVMDRGRGMGG</sequence>
<feature type="domain" description="Anaphase-promoting complex subunit 1 beta-sandwich" evidence="8">
    <location>
        <begin position="1844"/>
        <end position="1930"/>
    </location>
</feature>
<evidence type="ECO:0000256" key="2">
    <source>
        <dbReference type="ARBA" id="ARBA00022618"/>
    </source>
</evidence>
<protein>
    <submittedName>
        <fullName evidence="9">Negative regulator of mitosis</fullName>
    </submittedName>
</protein>
<dbReference type="InterPro" id="IPR048971">
    <property type="entry name" value="Apc1_3rd"/>
</dbReference>
<dbReference type="FunFam" id="1.25.10.10:FF:000435">
    <property type="entry name" value="Ubiquitin ligase subunit"/>
    <property type="match status" value="1"/>
</dbReference>
<dbReference type="Gene3D" id="1.25.10.10">
    <property type="entry name" value="Leucine-rich Repeat Variant"/>
    <property type="match status" value="1"/>
</dbReference>
<evidence type="ECO:0000313" key="9">
    <source>
        <dbReference type="EMBL" id="RYN42290.1"/>
    </source>
</evidence>
<feature type="region of interest" description="Disordered" evidence="6">
    <location>
        <begin position="492"/>
        <end position="523"/>
    </location>
</feature>
<dbReference type="Proteomes" id="UP000292402">
    <property type="component" value="Unassembled WGS sequence"/>
</dbReference>
<keyword evidence="3" id="KW-0677">Repeat</keyword>
<dbReference type="Pfam" id="PF21282">
    <property type="entry name" value="APC1_3rd"/>
    <property type="match status" value="1"/>
</dbReference>
<name>A0A4Q4M3X7_9PLEO</name>
<evidence type="ECO:0000256" key="5">
    <source>
        <dbReference type="ARBA" id="ARBA00023306"/>
    </source>
</evidence>
<organism evidence="9 10">
    <name type="scientific">Alternaria tenuissima</name>
    <dbReference type="NCBI Taxonomy" id="119927"/>
    <lineage>
        <taxon>Eukaryota</taxon>
        <taxon>Fungi</taxon>
        <taxon>Dikarya</taxon>
        <taxon>Ascomycota</taxon>
        <taxon>Pezizomycotina</taxon>
        <taxon>Dothideomycetes</taxon>
        <taxon>Pleosporomycetidae</taxon>
        <taxon>Pleosporales</taxon>
        <taxon>Pleosporineae</taxon>
        <taxon>Pleosporaceae</taxon>
        <taxon>Alternaria</taxon>
        <taxon>Alternaria sect. Alternaria</taxon>
        <taxon>Alternaria alternata complex</taxon>
    </lineage>
</organism>
<evidence type="ECO:0000256" key="3">
    <source>
        <dbReference type="ARBA" id="ARBA00022737"/>
    </source>
</evidence>
<feature type="compositionally biased region" description="Polar residues" evidence="6">
    <location>
        <begin position="103"/>
        <end position="121"/>
    </location>
</feature>
<feature type="region of interest" description="Disordered" evidence="6">
    <location>
        <begin position="94"/>
        <end position="133"/>
    </location>
</feature>
<keyword evidence="5" id="KW-0131">Cell cycle</keyword>
<dbReference type="PANTHER" id="PTHR12827:SF3">
    <property type="entry name" value="ANAPHASE-PROMOTING COMPLEX SUBUNIT 1"/>
    <property type="match status" value="1"/>
</dbReference>
<dbReference type="FunFam" id="1.25.10.10:FF:000400">
    <property type="entry name" value="20S cyclosome subunit (APC1/BimE), putative"/>
    <property type="match status" value="1"/>
</dbReference>
<dbReference type="InterPro" id="IPR011989">
    <property type="entry name" value="ARM-like"/>
</dbReference>
<feature type="compositionally biased region" description="Polar residues" evidence="6">
    <location>
        <begin position="409"/>
        <end position="418"/>
    </location>
</feature>
<dbReference type="GO" id="GO:0031145">
    <property type="term" value="P:anaphase-promoting complex-dependent catabolic process"/>
    <property type="evidence" value="ECO:0007669"/>
    <property type="project" value="TreeGrafter"/>
</dbReference>
<feature type="compositionally biased region" description="Basic and acidic residues" evidence="6">
    <location>
        <begin position="442"/>
        <end position="452"/>
    </location>
</feature>
<dbReference type="GO" id="GO:0051301">
    <property type="term" value="P:cell division"/>
    <property type="evidence" value="ECO:0007669"/>
    <property type="project" value="UniProtKB-KW"/>
</dbReference>
<accession>A0A4Q4M3X7</accession>
<proteinExistence type="inferred from homology"/>
<evidence type="ECO:0000256" key="6">
    <source>
        <dbReference type="SAM" id="MobiDB-lite"/>
    </source>
</evidence>
<keyword evidence="4" id="KW-0498">Mitosis</keyword>
<evidence type="ECO:0000259" key="8">
    <source>
        <dbReference type="Pfam" id="PF21282"/>
    </source>
</evidence>
<dbReference type="GO" id="GO:0007091">
    <property type="term" value="P:metaphase/anaphase transition of mitotic cell cycle"/>
    <property type="evidence" value="ECO:0007669"/>
    <property type="project" value="TreeGrafter"/>
</dbReference>
<dbReference type="Pfam" id="PF12859">
    <property type="entry name" value="ANAPC1"/>
    <property type="match status" value="1"/>
</dbReference>
<evidence type="ECO:0000259" key="7">
    <source>
        <dbReference type="Pfam" id="PF12859"/>
    </source>
</evidence>
<dbReference type="GO" id="GO:0070979">
    <property type="term" value="P:protein K11-linked ubiquitination"/>
    <property type="evidence" value="ECO:0007669"/>
    <property type="project" value="TreeGrafter"/>
</dbReference>
<keyword evidence="2" id="KW-0132">Cell division</keyword>
<feature type="domain" description="Anaphase-promoting complex subunit 1 N-terminal" evidence="7">
    <location>
        <begin position="32"/>
        <end position="863"/>
    </location>
</feature>
<gene>
    <name evidence="9" type="ORF">AA0114_g10490</name>
</gene>
<feature type="region of interest" description="Disordered" evidence="6">
    <location>
        <begin position="879"/>
        <end position="901"/>
    </location>
</feature>
<reference evidence="10" key="1">
    <citation type="journal article" date="2019" name="bioRxiv">
        <title>Genomics, evolutionary history and diagnostics of the Alternaria alternata species group including apple and Asian pear pathotypes.</title>
        <authorList>
            <person name="Armitage A.D."/>
            <person name="Cockerton H.M."/>
            <person name="Sreenivasaprasad S."/>
            <person name="Woodhall J.W."/>
            <person name="Lane C.R."/>
            <person name="Harrison R.J."/>
            <person name="Clarkson J.P."/>
        </authorList>
    </citation>
    <scope>NUCLEOTIDE SEQUENCE [LARGE SCALE GENOMIC DNA]</scope>
    <source>
        <strain evidence="10">FERA 1082</strain>
    </source>
</reference>
<evidence type="ECO:0000256" key="1">
    <source>
        <dbReference type="ARBA" id="ARBA00010547"/>
    </source>
</evidence>
<dbReference type="GO" id="GO:0060090">
    <property type="term" value="F:molecular adaptor activity"/>
    <property type="evidence" value="ECO:0007669"/>
    <property type="project" value="TreeGrafter"/>
</dbReference>
<feature type="compositionally biased region" description="Basic residues" evidence="6">
    <location>
        <begin position="879"/>
        <end position="890"/>
    </location>
</feature>
<dbReference type="InterPro" id="IPR049255">
    <property type="entry name" value="Apc1_N"/>
</dbReference>
<evidence type="ECO:0000313" key="10">
    <source>
        <dbReference type="Proteomes" id="UP000292402"/>
    </source>
</evidence>
<dbReference type="EMBL" id="PDXA01000047">
    <property type="protein sequence ID" value="RYN42290.1"/>
    <property type="molecule type" value="Genomic_DNA"/>
</dbReference>
<comment type="caution">
    <text evidence="9">The sequence shown here is derived from an EMBL/GenBank/DDBJ whole genome shotgun (WGS) entry which is preliminary data.</text>
</comment>
<comment type="similarity">
    <text evidence="1">Belongs to the APC1 family.</text>
</comment>
<dbReference type="GO" id="GO:0005680">
    <property type="term" value="C:anaphase-promoting complex"/>
    <property type="evidence" value="ECO:0007669"/>
    <property type="project" value="InterPro"/>
</dbReference>
<evidence type="ECO:0000256" key="4">
    <source>
        <dbReference type="ARBA" id="ARBA00022776"/>
    </source>
</evidence>